<comment type="caution">
    <text evidence="1">The sequence shown here is derived from an EMBL/GenBank/DDBJ whole genome shotgun (WGS) entry which is preliminary data.</text>
</comment>
<dbReference type="AlphaFoldDB" id="A0AAD4HCT7"/>
<protein>
    <submittedName>
        <fullName evidence="1">Uncharacterized protein</fullName>
    </submittedName>
</protein>
<gene>
    <name evidence="1" type="ORF">F5891DRAFT_989852</name>
</gene>
<keyword evidence="2" id="KW-1185">Reference proteome</keyword>
<name>A0AAD4HCT7_9AGAM</name>
<evidence type="ECO:0000313" key="2">
    <source>
        <dbReference type="Proteomes" id="UP001195769"/>
    </source>
</evidence>
<evidence type="ECO:0000313" key="1">
    <source>
        <dbReference type="EMBL" id="KAG1885274.1"/>
    </source>
</evidence>
<organism evidence="1 2">
    <name type="scientific">Suillus fuscotomentosus</name>
    <dbReference type="NCBI Taxonomy" id="1912939"/>
    <lineage>
        <taxon>Eukaryota</taxon>
        <taxon>Fungi</taxon>
        <taxon>Dikarya</taxon>
        <taxon>Basidiomycota</taxon>
        <taxon>Agaricomycotina</taxon>
        <taxon>Agaricomycetes</taxon>
        <taxon>Agaricomycetidae</taxon>
        <taxon>Boletales</taxon>
        <taxon>Suillineae</taxon>
        <taxon>Suillaceae</taxon>
        <taxon>Suillus</taxon>
    </lineage>
</organism>
<proteinExistence type="predicted"/>
<dbReference type="EMBL" id="JABBWK010000355">
    <property type="protein sequence ID" value="KAG1885274.1"/>
    <property type="molecule type" value="Genomic_DNA"/>
</dbReference>
<reference evidence="1" key="1">
    <citation type="journal article" date="2020" name="New Phytol.">
        <title>Comparative genomics reveals dynamic genome evolution in host specialist ectomycorrhizal fungi.</title>
        <authorList>
            <person name="Lofgren L.A."/>
            <person name="Nguyen N.H."/>
            <person name="Vilgalys R."/>
            <person name="Ruytinx J."/>
            <person name="Liao H.L."/>
            <person name="Branco S."/>
            <person name="Kuo A."/>
            <person name="LaButti K."/>
            <person name="Lipzen A."/>
            <person name="Andreopoulos W."/>
            <person name="Pangilinan J."/>
            <person name="Riley R."/>
            <person name="Hundley H."/>
            <person name="Na H."/>
            <person name="Barry K."/>
            <person name="Grigoriev I.V."/>
            <person name="Stajich J.E."/>
            <person name="Kennedy P.G."/>
        </authorList>
    </citation>
    <scope>NUCLEOTIDE SEQUENCE</scope>
    <source>
        <strain evidence="1">FC203</strain>
    </source>
</reference>
<sequence length="164" mass="18580">MFQSSSMTRLVSRERFRFRRMISGVVLIFLEFFLRRVAELGYASPESNFGVKGDSSLKREWLRVTWSNFHRAPSSCDETSSLLEGKTADCVREVLERAAQRLFSDDAGLCPQYRTRFYVGVLPPLARIVRNMSETEVGVLPPQLDSATIEPRPLSRISAGMARG</sequence>
<accession>A0AAD4HCT7</accession>
<dbReference type="GeneID" id="64672372"/>
<dbReference type="RefSeq" id="XP_041216335.1">
    <property type="nucleotide sequence ID" value="XM_041378074.1"/>
</dbReference>
<dbReference type="Proteomes" id="UP001195769">
    <property type="component" value="Unassembled WGS sequence"/>
</dbReference>